<feature type="signal peptide" evidence="2">
    <location>
        <begin position="1"/>
        <end position="24"/>
    </location>
</feature>
<gene>
    <name evidence="3" type="ORF">AQ490_18220</name>
</gene>
<dbReference type="NCBIfam" id="NF038353">
    <property type="entry name" value="FxLYD_dom"/>
    <property type="match status" value="1"/>
</dbReference>
<name>A0A0T6LVA2_WENVI</name>
<feature type="chain" id="PRO_5006670708" evidence="2">
    <location>
        <begin position="25"/>
        <end position="163"/>
    </location>
</feature>
<feature type="region of interest" description="Disordered" evidence="1">
    <location>
        <begin position="37"/>
        <end position="70"/>
    </location>
</feature>
<evidence type="ECO:0000313" key="3">
    <source>
        <dbReference type="EMBL" id="KRV49990.1"/>
    </source>
</evidence>
<dbReference type="AlphaFoldDB" id="A0A0T6LVA2"/>
<dbReference type="InterPro" id="IPR047676">
    <property type="entry name" value="FxLYD_dom"/>
</dbReference>
<feature type="region of interest" description="Disordered" evidence="1">
    <location>
        <begin position="126"/>
        <end position="163"/>
    </location>
</feature>
<sequence length="163" mass="16797">MLRVPGGLAVLALLVLTGCGGGGAAPSRTVTATTTVTAGATGEQPHDDAAPSRRSGPGSEPLSDVRSAAGRWVSEPGGARVYRVDFTVRNSTDTTSDYVIAFELLDRRGDRVADVYGDVSSLAAGQTARGTAQHHPEHDAGGASAEATRVRAVRVERFPSGNR</sequence>
<reference evidence="3 4" key="1">
    <citation type="submission" date="2015-10" db="EMBL/GenBank/DDBJ databases">
        <title>Draft genome sequence of pyrrolomycin-producing Streptomyces vitaminophilus.</title>
        <authorList>
            <person name="Graham D.E."/>
            <person name="Mahan K.M."/>
            <person name="Klingeman D.M."/>
            <person name="Hettich R.L."/>
            <person name="Parry R.J."/>
        </authorList>
    </citation>
    <scope>NUCLEOTIDE SEQUENCE [LARGE SCALE GENOMIC DNA]</scope>
    <source>
        <strain evidence="3 4">ATCC 31673</strain>
    </source>
</reference>
<dbReference type="PROSITE" id="PS51257">
    <property type="entry name" value="PROKAR_LIPOPROTEIN"/>
    <property type="match status" value="1"/>
</dbReference>
<dbReference type="RefSeq" id="WP_018385443.1">
    <property type="nucleotide sequence ID" value="NZ_LLZU01000008.1"/>
</dbReference>
<organism evidence="3 4">
    <name type="scientific">Wenjunlia vitaminophila</name>
    <name type="common">Streptomyces vitaminophilus</name>
    <dbReference type="NCBI Taxonomy" id="76728"/>
    <lineage>
        <taxon>Bacteria</taxon>
        <taxon>Bacillati</taxon>
        <taxon>Actinomycetota</taxon>
        <taxon>Actinomycetes</taxon>
        <taxon>Kitasatosporales</taxon>
        <taxon>Streptomycetaceae</taxon>
        <taxon>Wenjunlia</taxon>
    </lineage>
</organism>
<accession>A0A0T6LVA2</accession>
<evidence type="ECO:0000256" key="1">
    <source>
        <dbReference type="SAM" id="MobiDB-lite"/>
    </source>
</evidence>
<protein>
    <submittedName>
        <fullName evidence="3">Uncharacterized protein</fullName>
    </submittedName>
</protein>
<dbReference type="EMBL" id="LLZU01000008">
    <property type="protein sequence ID" value="KRV49990.1"/>
    <property type="molecule type" value="Genomic_DNA"/>
</dbReference>
<evidence type="ECO:0000313" key="4">
    <source>
        <dbReference type="Proteomes" id="UP000050867"/>
    </source>
</evidence>
<comment type="caution">
    <text evidence="3">The sequence shown here is derived from an EMBL/GenBank/DDBJ whole genome shotgun (WGS) entry which is preliminary data.</text>
</comment>
<keyword evidence="2" id="KW-0732">Signal</keyword>
<evidence type="ECO:0000256" key="2">
    <source>
        <dbReference type="SAM" id="SignalP"/>
    </source>
</evidence>
<dbReference type="Proteomes" id="UP000050867">
    <property type="component" value="Unassembled WGS sequence"/>
</dbReference>
<proteinExistence type="predicted"/>
<keyword evidence="4" id="KW-1185">Reference proteome</keyword>